<reference evidence="2" key="1">
    <citation type="submission" date="2023-07" db="EMBL/GenBank/DDBJ databases">
        <title>Genomic Encyclopedia of Type Strains, Phase IV (KMG-IV): sequencing the most valuable type-strain genomes for metagenomic binning, comparative biology and taxonomic classification.</title>
        <authorList>
            <person name="Goeker M."/>
        </authorList>
    </citation>
    <scope>NUCLEOTIDE SEQUENCE</scope>
    <source>
        <strain evidence="2">DSM 21202</strain>
    </source>
</reference>
<name>A0AAE3VSQ5_9HYPH</name>
<evidence type="ECO:0000313" key="2">
    <source>
        <dbReference type="EMBL" id="MDQ0317719.1"/>
    </source>
</evidence>
<comment type="caution">
    <text evidence="2">The sequence shown here is derived from an EMBL/GenBank/DDBJ whole genome shotgun (WGS) entry which is preliminary data.</text>
</comment>
<accession>A0AAE3VSQ5</accession>
<dbReference type="RefSeq" id="WP_306887647.1">
    <property type="nucleotide sequence ID" value="NZ_JAUSUL010000008.1"/>
</dbReference>
<dbReference type="Proteomes" id="UP001229244">
    <property type="component" value="Unassembled WGS sequence"/>
</dbReference>
<evidence type="ECO:0000256" key="1">
    <source>
        <dbReference type="SAM" id="MobiDB-lite"/>
    </source>
</evidence>
<keyword evidence="3" id="KW-1185">Reference proteome</keyword>
<feature type="compositionally biased region" description="Basic and acidic residues" evidence="1">
    <location>
        <begin position="68"/>
        <end position="77"/>
    </location>
</feature>
<feature type="region of interest" description="Disordered" evidence="1">
    <location>
        <begin position="45"/>
        <end position="99"/>
    </location>
</feature>
<proteinExistence type="predicted"/>
<organism evidence="2 3">
    <name type="scientific">Amorphus orientalis</name>
    <dbReference type="NCBI Taxonomy" id="649198"/>
    <lineage>
        <taxon>Bacteria</taxon>
        <taxon>Pseudomonadati</taxon>
        <taxon>Pseudomonadota</taxon>
        <taxon>Alphaproteobacteria</taxon>
        <taxon>Hyphomicrobiales</taxon>
        <taxon>Amorphaceae</taxon>
        <taxon>Amorphus</taxon>
    </lineage>
</organism>
<sequence>MKQFAVHTVHYAENGIKKVAKPGSTFDIDDKTAGDLKAVGASRDLTSEEVELEEFRSSKSKPSAPKTGKTEKTEGGDTSKTTRVKQPTAPSGDEGDEDI</sequence>
<dbReference type="AlphaFoldDB" id="A0AAE3VSQ5"/>
<gene>
    <name evidence="2" type="ORF">J2S73_004206</name>
</gene>
<evidence type="ECO:0000313" key="3">
    <source>
        <dbReference type="Proteomes" id="UP001229244"/>
    </source>
</evidence>
<dbReference type="EMBL" id="JAUSUL010000008">
    <property type="protein sequence ID" value="MDQ0317719.1"/>
    <property type="molecule type" value="Genomic_DNA"/>
</dbReference>
<protein>
    <submittedName>
        <fullName evidence="2">Uncharacterized protein</fullName>
    </submittedName>
</protein>